<dbReference type="EMBL" id="KN604829">
    <property type="protein sequence ID" value="KHJ79478.1"/>
    <property type="molecule type" value="Genomic_DNA"/>
</dbReference>
<feature type="compositionally biased region" description="Polar residues" evidence="1">
    <location>
        <begin position="1"/>
        <end position="11"/>
    </location>
</feature>
<accession>A0A0B1S295</accession>
<name>A0A0B1S295_OESDE</name>
<dbReference type="Pfam" id="PF08147">
    <property type="entry name" value="DBP10CT"/>
    <property type="match status" value="1"/>
</dbReference>
<feature type="region of interest" description="Disordered" evidence="1">
    <location>
        <begin position="1"/>
        <end position="35"/>
    </location>
</feature>
<dbReference type="InterPro" id="IPR012541">
    <property type="entry name" value="DBP10_C"/>
</dbReference>
<evidence type="ECO:0000313" key="4">
    <source>
        <dbReference type="Proteomes" id="UP000053660"/>
    </source>
</evidence>
<dbReference type="AlphaFoldDB" id="A0A0B1S295"/>
<feature type="domain" description="DBP10 C-terminal" evidence="2">
    <location>
        <begin position="76"/>
        <end position="137"/>
    </location>
</feature>
<feature type="compositionally biased region" description="Basic and acidic residues" evidence="1">
    <location>
        <begin position="20"/>
        <end position="35"/>
    </location>
</feature>
<gene>
    <name evidence="3" type="ORF">OESDEN_20874</name>
</gene>
<dbReference type="SMART" id="SM01123">
    <property type="entry name" value="DBP10CT"/>
    <property type="match status" value="1"/>
</dbReference>
<keyword evidence="4" id="KW-1185">Reference proteome</keyword>
<sequence length="223" mass="25884">MNFNEATSETFTEVVLRGEGTSKDKPSKKVDGAEQRRREKIVALLQAQHFVAYSSADYQSVENVGFARQADGATVEIFADDDKGLYRQKNAKRWDRYKKRFVGASEDVPDNKKIRTEDGTWLSASYRTGRYEDWKKKQKLGYEKNDEDGDDQQAGPSSESAFGKHNRWKNHNKKQSKGPKSELRNISQIKKFRKKSARLQQYMEHKDKRTLRRKLLNLVATKE</sequence>
<evidence type="ECO:0000256" key="1">
    <source>
        <dbReference type="SAM" id="MobiDB-lite"/>
    </source>
</evidence>
<feature type="region of interest" description="Disordered" evidence="1">
    <location>
        <begin position="142"/>
        <end position="208"/>
    </location>
</feature>
<dbReference type="OrthoDB" id="5875111at2759"/>
<protein>
    <submittedName>
        <fullName evidence="3">DBP10CT domain protein</fullName>
    </submittedName>
</protein>
<dbReference type="Proteomes" id="UP000053660">
    <property type="component" value="Unassembled WGS sequence"/>
</dbReference>
<organism evidence="3 4">
    <name type="scientific">Oesophagostomum dentatum</name>
    <name type="common">Nodular worm</name>
    <dbReference type="NCBI Taxonomy" id="61180"/>
    <lineage>
        <taxon>Eukaryota</taxon>
        <taxon>Metazoa</taxon>
        <taxon>Ecdysozoa</taxon>
        <taxon>Nematoda</taxon>
        <taxon>Chromadorea</taxon>
        <taxon>Rhabditida</taxon>
        <taxon>Rhabditina</taxon>
        <taxon>Rhabditomorpha</taxon>
        <taxon>Strongyloidea</taxon>
        <taxon>Strongylidae</taxon>
        <taxon>Oesophagostomum</taxon>
    </lineage>
</organism>
<dbReference type="GO" id="GO:0003723">
    <property type="term" value="F:RNA binding"/>
    <property type="evidence" value="ECO:0007669"/>
    <property type="project" value="InterPro"/>
</dbReference>
<feature type="compositionally biased region" description="Basic residues" evidence="1">
    <location>
        <begin position="164"/>
        <end position="177"/>
    </location>
</feature>
<evidence type="ECO:0000259" key="2">
    <source>
        <dbReference type="SMART" id="SM01123"/>
    </source>
</evidence>
<reference evidence="3 4" key="1">
    <citation type="submission" date="2014-03" db="EMBL/GenBank/DDBJ databases">
        <title>Draft genome of the hookworm Oesophagostomum dentatum.</title>
        <authorList>
            <person name="Mitreva M."/>
        </authorList>
    </citation>
    <scope>NUCLEOTIDE SEQUENCE [LARGE SCALE GENOMIC DNA]</scope>
    <source>
        <strain evidence="3 4">OD-Hann</strain>
    </source>
</reference>
<dbReference type="GO" id="GO:0005634">
    <property type="term" value="C:nucleus"/>
    <property type="evidence" value="ECO:0007669"/>
    <property type="project" value="InterPro"/>
</dbReference>
<dbReference type="GO" id="GO:0003724">
    <property type="term" value="F:RNA helicase activity"/>
    <property type="evidence" value="ECO:0007669"/>
    <property type="project" value="InterPro"/>
</dbReference>
<dbReference type="GO" id="GO:0005524">
    <property type="term" value="F:ATP binding"/>
    <property type="evidence" value="ECO:0007669"/>
    <property type="project" value="InterPro"/>
</dbReference>
<evidence type="ECO:0000313" key="3">
    <source>
        <dbReference type="EMBL" id="KHJ79478.1"/>
    </source>
</evidence>
<proteinExistence type="predicted"/>